<dbReference type="OrthoDB" id="9811073at2"/>
<name>A0A364XWS9_9BACT</name>
<evidence type="ECO:0000313" key="2">
    <source>
        <dbReference type="Proteomes" id="UP000251889"/>
    </source>
</evidence>
<sequence length="375" mass="42426">MKFSDVPGLDDVKTLLTEAVASNHTAHAQLFLGVEGSLNLPMALAYANYLHCENKGEHDACGTCAACYKNAKFIHPDTHFVFPLSNVKNDKDEERFKAEITKSWRAFLTEQPFGNLDDWTNYYGGEDKAAAISREGSREIIKTLALKSFESKYKVMIIWQPELMHPSAANGILKILEEPPPLTYFILVSNASERLLPTIISRTQIVTVPLLEDKEIESLLIKKHGVEEERAGKVAQLADGNLNLALRLLEKPDDNNTQRFIEWMRACFGKKYIVLVNFADEYHALDKLSQRNMLSYAMNMIRETLLHLSGANTINRTRGEELRFVQDFSKVMTVSKAEKSFTLMNDASYHLERNGSAKMIFLDLSLKLSRALTTN</sequence>
<gene>
    <name evidence="1" type="ORF">DQQ10_24180</name>
</gene>
<dbReference type="GO" id="GO:0006261">
    <property type="term" value="P:DNA-templated DNA replication"/>
    <property type="evidence" value="ECO:0007669"/>
    <property type="project" value="TreeGrafter"/>
</dbReference>
<proteinExistence type="predicted"/>
<dbReference type="InterPro" id="IPR027417">
    <property type="entry name" value="P-loop_NTPase"/>
</dbReference>
<dbReference type="EMBL" id="QMFY01000018">
    <property type="protein sequence ID" value="RAV98426.1"/>
    <property type="molecule type" value="Genomic_DNA"/>
</dbReference>
<dbReference type="Proteomes" id="UP000251889">
    <property type="component" value="Unassembled WGS sequence"/>
</dbReference>
<dbReference type="RefSeq" id="WP_112749511.1">
    <property type="nucleotide sequence ID" value="NZ_QMFY01000018.1"/>
</dbReference>
<organism evidence="1 2">
    <name type="scientific">Pseudochryseolinea flava</name>
    <dbReference type="NCBI Taxonomy" id="2059302"/>
    <lineage>
        <taxon>Bacteria</taxon>
        <taxon>Pseudomonadati</taxon>
        <taxon>Bacteroidota</taxon>
        <taxon>Cytophagia</taxon>
        <taxon>Cytophagales</taxon>
        <taxon>Fulvivirgaceae</taxon>
        <taxon>Pseudochryseolinea</taxon>
    </lineage>
</organism>
<dbReference type="PANTHER" id="PTHR11669:SF8">
    <property type="entry name" value="DNA POLYMERASE III SUBUNIT DELTA"/>
    <property type="match status" value="1"/>
</dbReference>
<comment type="caution">
    <text evidence="1">The sequence shown here is derived from an EMBL/GenBank/DDBJ whole genome shotgun (WGS) entry which is preliminary data.</text>
</comment>
<dbReference type="InterPro" id="IPR050238">
    <property type="entry name" value="DNA_Rep/Repair_Clamp_Loader"/>
</dbReference>
<protein>
    <submittedName>
        <fullName evidence="1">DNA polymerase III subunit delta</fullName>
    </submittedName>
</protein>
<dbReference type="Pfam" id="PF13177">
    <property type="entry name" value="DNA_pol3_delta2"/>
    <property type="match status" value="1"/>
</dbReference>
<accession>A0A364XWS9</accession>
<reference evidence="1 2" key="1">
    <citation type="submission" date="2018-06" db="EMBL/GenBank/DDBJ databases">
        <title>Chryseolinea flavus sp. nov., a member of the phylum Bacteroidetes isolated from soil.</title>
        <authorList>
            <person name="Li Y."/>
            <person name="Wang J."/>
        </authorList>
    </citation>
    <scope>NUCLEOTIDE SEQUENCE [LARGE SCALE GENOMIC DNA]</scope>
    <source>
        <strain evidence="1 2">SDU1-6</strain>
    </source>
</reference>
<dbReference type="PANTHER" id="PTHR11669">
    <property type="entry name" value="REPLICATION FACTOR C / DNA POLYMERASE III GAMMA-TAU SUBUNIT"/>
    <property type="match status" value="1"/>
</dbReference>
<keyword evidence="2" id="KW-1185">Reference proteome</keyword>
<dbReference type="SUPFAM" id="SSF52540">
    <property type="entry name" value="P-loop containing nucleoside triphosphate hydrolases"/>
    <property type="match status" value="1"/>
</dbReference>
<dbReference type="Gene3D" id="3.40.50.300">
    <property type="entry name" value="P-loop containing nucleotide triphosphate hydrolases"/>
    <property type="match status" value="1"/>
</dbReference>
<dbReference type="AlphaFoldDB" id="A0A364XWS9"/>
<evidence type="ECO:0000313" key="1">
    <source>
        <dbReference type="EMBL" id="RAV98426.1"/>
    </source>
</evidence>